<feature type="transmembrane region" description="Helical" evidence="1">
    <location>
        <begin position="29"/>
        <end position="51"/>
    </location>
</feature>
<protein>
    <submittedName>
        <fullName evidence="2">Ferric reduction oxidase 5</fullName>
    </submittedName>
</protein>
<dbReference type="Proteomes" id="UP000653305">
    <property type="component" value="Unassembled WGS sequence"/>
</dbReference>
<evidence type="ECO:0000256" key="1">
    <source>
        <dbReference type="SAM" id="Phobius"/>
    </source>
</evidence>
<gene>
    <name evidence="2" type="ORF">PHJA_000112700</name>
</gene>
<keyword evidence="1" id="KW-0812">Transmembrane</keyword>
<reference evidence="2" key="1">
    <citation type="submission" date="2020-07" db="EMBL/GenBank/DDBJ databases">
        <title>Ethylene signaling mediates host invasion by parasitic plants.</title>
        <authorList>
            <person name="Yoshida S."/>
        </authorList>
    </citation>
    <scope>NUCLEOTIDE SEQUENCE</scope>
    <source>
        <strain evidence="2">Okayama</strain>
    </source>
</reference>
<name>A0A830B2G2_9LAMI</name>
<evidence type="ECO:0000313" key="3">
    <source>
        <dbReference type="Proteomes" id="UP000653305"/>
    </source>
</evidence>
<dbReference type="AlphaFoldDB" id="A0A830B2G2"/>
<keyword evidence="3" id="KW-1185">Reference proteome</keyword>
<evidence type="ECO:0000313" key="2">
    <source>
        <dbReference type="EMBL" id="GFP79692.1"/>
    </source>
</evidence>
<keyword evidence="1" id="KW-0472">Membrane</keyword>
<dbReference type="EMBL" id="BMAC01000011">
    <property type="protein sequence ID" value="GFP79692.1"/>
    <property type="molecule type" value="Genomic_DNA"/>
</dbReference>
<sequence>MFLLLLGFVTRYHIYPVERRGDDYHYSYKILWDMFLVCASVFVATSAVFLWQKREISKEGKQIQNVDMLMPAMMSPSSWLCDAGADRELESLLSQSLVQSTNVHFGLRPDLKRILFECKEPDVGVLVSGPKKACDTMLLKYVRLVK</sequence>
<proteinExistence type="predicted"/>
<comment type="caution">
    <text evidence="2">The sequence shown here is derived from an EMBL/GenBank/DDBJ whole genome shotgun (WGS) entry which is preliminary data.</text>
</comment>
<keyword evidence="1" id="KW-1133">Transmembrane helix</keyword>
<dbReference type="OrthoDB" id="167398at2759"/>
<accession>A0A830B2G2</accession>
<organism evidence="2 3">
    <name type="scientific">Phtheirospermum japonicum</name>
    <dbReference type="NCBI Taxonomy" id="374723"/>
    <lineage>
        <taxon>Eukaryota</taxon>
        <taxon>Viridiplantae</taxon>
        <taxon>Streptophyta</taxon>
        <taxon>Embryophyta</taxon>
        <taxon>Tracheophyta</taxon>
        <taxon>Spermatophyta</taxon>
        <taxon>Magnoliopsida</taxon>
        <taxon>eudicotyledons</taxon>
        <taxon>Gunneridae</taxon>
        <taxon>Pentapetalae</taxon>
        <taxon>asterids</taxon>
        <taxon>lamiids</taxon>
        <taxon>Lamiales</taxon>
        <taxon>Orobanchaceae</taxon>
        <taxon>Orobanchaceae incertae sedis</taxon>
        <taxon>Phtheirospermum</taxon>
    </lineage>
</organism>